<dbReference type="Pfam" id="PF01551">
    <property type="entry name" value="Peptidase_M23"/>
    <property type="match status" value="1"/>
</dbReference>
<feature type="region of interest" description="Disordered" evidence="2">
    <location>
        <begin position="59"/>
        <end position="86"/>
    </location>
</feature>
<feature type="compositionally biased region" description="Low complexity" evidence="2">
    <location>
        <begin position="124"/>
        <end position="142"/>
    </location>
</feature>
<feature type="domain" description="LysM" evidence="3">
    <location>
        <begin position="209"/>
        <end position="253"/>
    </location>
</feature>
<evidence type="ECO:0000313" key="5">
    <source>
        <dbReference type="Proteomes" id="UP001255601"/>
    </source>
</evidence>
<feature type="compositionally biased region" description="Polar residues" evidence="2">
    <location>
        <begin position="59"/>
        <end position="74"/>
    </location>
</feature>
<proteinExistence type="inferred from homology"/>
<evidence type="ECO:0000259" key="3">
    <source>
        <dbReference type="PROSITE" id="PS51782"/>
    </source>
</evidence>
<evidence type="ECO:0000256" key="1">
    <source>
        <dbReference type="ARBA" id="ARBA00038420"/>
    </source>
</evidence>
<feature type="region of interest" description="Disordered" evidence="2">
    <location>
        <begin position="122"/>
        <end position="209"/>
    </location>
</feature>
<gene>
    <name evidence="4" type="ORF">QE369_001616</name>
</gene>
<dbReference type="EMBL" id="JAVIZC010000001">
    <property type="protein sequence ID" value="MDR6101438.1"/>
    <property type="molecule type" value="Genomic_DNA"/>
</dbReference>
<keyword evidence="4" id="KW-0378">Hydrolase</keyword>
<dbReference type="InterPro" id="IPR018392">
    <property type="entry name" value="LysM"/>
</dbReference>
<comment type="similarity">
    <text evidence="1">Belongs to the E.coli NlpD/Haemophilus LppB family.</text>
</comment>
<comment type="caution">
    <text evidence="4">The sequence shown here is derived from an EMBL/GenBank/DDBJ whole genome shotgun (WGS) entry which is preliminary data.</text>
</comment>
<feature type="compositionally biased region" description="Polar residues" evidence="2">
    <location>
        <begin position="184"/>
        <end position="209"/>
    </location>
</feature>
<dbReference type="SUPFAM" id="SSF51261">
    <property type="entry name" value="Duplicated hybrid motif"/>
    <property type="match status" value="1"/>
</dbReference>
<name>A0AAJ2ESG1_9HYPH</name>
<dbReference type="PANTHER" id="PTHR21666:SF263">
    <property type="entry name" value="MUREIN HYDROLASE ACTIVATOR NLPD"/>
    <property type="match status" value="1"/>
</dbReference>
<dbReference type="Gene3D" id="3.10.350.10">
    <property type="entry name" value="LysM domain"/>
    <property type="match status" value="2"/>
</dbReference>
<dbReference type="SMART" id="SM00257">
    <property type="entry name" value="LysM"/>
    <property type="match status" value="2"/>
</dbReference>
<dbReference type="AlphaFoldDB" id="A0AAJ2ESG1"/>
<organism evidence="4 5">
    <name type="scientific">Agrobacterium larrymoorei</name>
    <dbReference type="NCBI Taxonomy" id="160699"/>
    <lineage>
        <taxon>Bacteria</taxon>
        <taxon>Pseudomonadati</taxon>
        <taxon>Pseudomonadota</taxon>
        <taxon>Alphaproteobacteria</taxon>
        <taxon>Hyphomicrobiales</taxon>
        <taxon>Rhizobiaceae</taxon>
        <taxon>Rhizobium/Agrobacterium group</taxon>
        <taxon>Agrobacterium</taxon>
    </lineage>
</organism>
<dbReference type="Pfam" id="PF01476">
    <property type="entry name" value="LysM"/>
    <property type="match status" value="2"/>
</dbReference>
<dbReference type="Proteomes" id="UP001255601">
    <property type="component" value="Unassembled WGS sequence"/>
</dbReference>
<dbReference type="InterPro" id="IPR050570">
    <property type="entry name" value="Cell_wall_metabolism_enzyme"/>
</dbReference>
<sequence length="551" mass="56456">MFVQPDRFRCGVCVSVDRVMRMSHSPKIGKSIAKMFAAALLASVATGCSSDATRFSGLFSSNNTDQMTTASIPQRNGAGAYGQAPVPQADMNGGGYAAAPQGGYGNQNAAMNQPYPASNGGYGSVQPSAARAASSAAPVQRAELSAPSPVATRDPATRSEAMAQPLPSATANRAPSMASARLPANNSADTLSTGSVKSDNNGWHTEGASSVTLNSGETIATLSRRYGVPEKALLQANGLKSASAARTGQSIIIPRFGQTRNAARAASDNIDLSKNNAPAPTRGQEQNVAVLPAQGAARDKVSAENGKLTPPGGKPLPPTGGYKVKPGDSIAKIARAHGVSVADLKAANNIADGNIRIGQTLTIPVAGTDGIKTASVKPHETTVPAAAKAVETPVAKTEVPKAPAAEASVSDVEKKSDVASIAPESTGIGKYRWPVRGAVISGFGENVDGNRNDGINISVPEGTPIKAAENGVVIYAGNGLKQLGNTVLVRHDDGKVTVYGNAANLEVQRGQKVQRGQTIATSGMTGSAKRPQVHFEVRKDATPVNPSSFLE</sequence>
<dbReference type="CDD" id="cd12797">
    <property type="entry name" value="M23_peptidase"/>
    <property type="match status" value="1"/>
</dbReference>
<dbReference type="GO" id="GO:0004222">
    <property type="term" value="F:metalloendopeptidase activity"/>
    <property type="evidence" value="ECO:0007669"/>
    <property type="project" value="TreeGrafter"/>
</dbReference>
<dbReference type="PROSITE" id="PS51782">
    <property type="entry name" value="LYSM"/>
    <property type="match status" value="2"/>
</dbReference>
<dbReference type="InterPro" id="IPR016047">
    <property type="entry name" value="M23ase_b-sheet_dom"/>
</dbReference>
<dbReference type="InterPro" id="IPR011055">
    <property type="entry name" value="Dup_hybrid_motif"/>
</dbReference>
<dbReference type="Gene3D" id="2.70.70.10">
    <property type="entry name" value="Glucose Permease (Domain IIA)"/>
    <property type="match status" value="1"/>
</dbReference>
<evidence type="ECO:0000256" key="2">
    <source>
        <dbReference type="SAM" id="MobiDB-lite"/>
    </source>
</evidence>
<dbReference type="InterPro" id="IPR036779">
    <property type="entry name" value="LysM_dom_sf"/>
</dbReference>
<evidence type="ECO:0000313" key="4">
    <source>
        <dbReference type="EMBL" id="MDR6101438.1"/>
    </source>
</evidence>
<reference evidence="4" key="1">
    <citation type="submission" date="2023-08" db="EMBL/GenBank/DDBJ databases">
        <title>Functional and genomic diversity of the sorghum phyllosphere microbiome.</title>
        <authorList>
            <person name="Shade A."/>
        </authorList>
    </citation>
    <scope>NUCLEOTIDE SEQUENCE</scope>
    <source>
        <strain evidence="4">SORGH_AS_0974</strain>
    </source>
</reference>
<feature type="domain" description="LysM" evidence="3">
    <location>
        <begin position="320"/>
        <end position="363"/>
    </location>
</feature>
<dbReference type="PANTHER" id="PTHR21666">
    <property type="entry name" value="PEPTIDASE-RELATED"/>
    <property type="match status" value="1"/>
</dbReference>
<dbReference type="SUPFAM" id="SSF54106">
    <property type="entry name" value="LysM domain"/>
    <property type="match status" value="2"/>
</dbReference>
<accession>A0AAJ2ESG1</accession>
<protein>
    <submittedName>
        <fullName evidence="4">Murein DD-endopeptidase MepM/ murein hydrolase activator NlpD</fullName>
    </submittedName>
</protein>
<dbReference type="CDD" id="cd00118">
    <property type="entry name" value="LysM"/>
    <property type="match status" value="2"/>
</dbReference>